<evidence type="ECO:0000256" key="1">
    <source>
        <dbReference type="ARBA" id="ARBA00009437"/>
    </source>
</evidence>
<organism evidence="6 7">
    <name type="scientific">Sphingopyxis flava</name>
    <dbReference type="NCBI Taxonomy" id="1507287"/>
    <lineage>
        <taxon>Bacteria</taxon>
        <taxon>Pseudomonadati</taxon>
        <taxon>Pseudomonadota</taxon>
        <taxon>Alphaproteobacteria</taxon>
        <taxon>Sphingomonadales</taxon>
        <taxon>Sphingomonadaceae</taxon>
        <taxon>Sphingopyxis</taxon>
    </lineage>
</organism>
<dbReference type="PANTHER" id="PTHR30346">
    <property type="entry name" value="TRANSCRIPTIONAL DUAL REGULATOR HCAR-RELATED"/>
    <property type="match status" value="1"/>
</dbReference>
<feature type="domain" description="HTH lysR-type" evidence="5">
    <location>
        <begin position="1"/>
        <end position="58"/>
    </location>
</feature>
<keyword evidence="7" id="KW-1185">Reference proteome</keyword>
<dbReference type="InterPro" id="IPR005119">
    <property type="entry name" value="LysR_subst-bd"/>
</dbReference>
<dbReference type="Gene3D" id="1.10.10.10">
    <property type="entry name" value="Winged helix-like DNA-binding domain superfamily/Winged helix DNA-binding domain"/>
    <property type="match status" value="1"/>
</dbReference>
<dbReference type="EMBL" id="FUYP01000048">
    <property type="protein sequence ID" value="SKC00783.1"/>
    <property type="molecule type" value="Genomic_DNA"/>
</dbReference>
<dbReference type="AlphaFoldDB" id="A0A1T5FX61"/>
<dbReference type="PRINTS" id="PR00039">
    <property type="entry name" value="HTHLYSR"/>
</dbReference>
<dbReference type="InterPro" id="IPR000847">
    <property type="entry name" value="LysR_HTH_N"/>
</dbReference>
<reference evidence="7" key="1">
    <citation type="submission" date="2017-02" db="EMBL/GenBank/DDBJ databases">
        <authorList>
            <person name="Varghese N."/>
            <person name="Submissions S."/>
        </authorList>
    </citation>
    <scope>NUCLEOTIDE SEQUENCE [LARGE SCALE GENOMIC DNA]</scope>
    <source>
        <strain evidence="7">R11H</strain>
    </source>
</reference>
<dbReference type="Gene3D" id="3.40.190.10">
    <property type="entry name" value="Periplasmic binding protein-like II"/>
    <property type="match status" value="2"/>
</dbReference>
<dbReference type="InterPro" id="IPR036388">
    <property type="entry name" value="WH-like_DNA-bd_sf"/>
</dbReference>
<dbReference type="Proteomes" id="UP000190044">
    <property type="component" value="Unassembled WGS sequence"/>
</dbReference>
<evidence type="ECO:0000313" key="6">
    <source>
        <dbReference type="EMBL" id="SKC00783.1"/>
    </source>
</evidence>
<dbReference type="GO" id="GO:0032993">
    <property type="term" value="C:protein-DNA complex"/>
    <property type="evidence" value="ECO:0007669"/>
    <property type="project" value="TreeGrafter"/>
</dbReference>
<dbReference type="SUPFAM" id="SSF53850">
    <property type="entry name" value="Periplasmic binding protein-like II"/>
    <property type="match status" value="1"/>
</dbReference>
<evidence type="ECO:0000256" key="4">
    <source>
        <dbReference type="ARBA" id="ARBA00023163"/>
    </source>
</evidence>
<proteinExistence type="inferred from homology"/>
<gene>
    <name evidence="6" type="ORF">SAMN06295937_10487</name>
</gene>
<evidence type="ECO:0000313" key="7">
    <source>
        <dbReference type="Proteomes" id="UP000190044"/>
    </source>
</evidence>
<name>A0A1T5FX61_9SPHN</name>
<accession>A0A1T5FX61</accession>
<keyword evidence="2" id="KW-0805">Transcription regulation</keyword>
<evidence type="ECO:0000259" key="5">
    <source>
        <dbReference type="PROSITE" id="PS50931"/>
    </source>
</evidence>
<evidence type="ECO:0000256" key="3">
    <source>
        <dbReference type="ARBA" id="ARBA00023125"/>
    </source>
</evidence>
<comment type="similarity">
    <text evidence="1">Belongs to the LysR transcriptional regulatory family.</text>
</comment>
<protein>
    <submittedName>
        <fullName evidence="6">Transcriptional regulator, LysR family</fullName>
    </submittedName>
</protein>
<dbReference type="Pfam" id="PF00126">
    <property type="entry name" value="HTH_1"/>
    <property type="match status" value="1"/>
</dbReference>
<evidence type="ECO:0000256" key="2">
    <source>
        <dbReference type="ARBA" id="ARBA00023015"/>
    </source>
</evidence>
<dbReference type="FunFam" id="1.10.10.10:FF:000001">
    <property type="entry name" value="LysR family transcriptional regulator"/>
    <property type="match status" value="1"/>
</dbReference>
<dbReference type="PANTHER" id="PTHR30346:SF0">
    <property type="entry name" value="HCA OPERON TRANSCRIPTIONAL ACTIVATOR HCAR"/>
    <property type="match status" value="1"/>
</dbReference>
<dbReference type="Pfam" id="PF03466">
    <property type="entry name" value="LysR_substrate"/>
    <property type="match status" value="1"/>
</dbReference>
<dbReference type="SUPFAM" id="SSF46785">
    <property type="entry name" value="Winged helix' DNA-binding domain"/>
    <property type="match status" value="1"/>
</dbReference>
<dbReference type="InterPro" id="IPR036390">
    <property type="entry name" value="WH_DNA-bd_sf"/>
</dbReference>
<dbReference type="PROSITE" id="PS50931">
    <property type="entry name" value="HTH_LYSR"/>
    <property type="match status" value="1"/>
</dbReference>
<dbReference type="GO" id="GO:0003700">
    <property type="term" value="F:DNA-binding transcription factor activity"/>
    <property type="evidence" value="ECO:0007669"/>
    <property type="project" value="InterPro"/>
</dbReference>
<keyword evidence="3" id="KW-0238">DNA-binding</keyword>
<sequence>MELRQLRYFIAVAEEGSFGGAAQRVHVTQPPVTRQIHALEQELKVTLFVRTPRGAILTEAGRVFLEEAREIIERSRRAGERSRAADRGEIGRLTVAFFGSSIYQAVPMILRRFRAQVPLAQIVLVSMGKDRQQEALRSGAIDIGFSRYFNPAPDIEVMTVAEEPLYVALPVEDNLAHATSLRLPDLIGRSLILFPSGNRPSFADAVLSALSAASVNLVIGAEAEDQTSALALVSIGSGICIAPEAVTSIRMPGVTFVRLAEPNITSPTHCAYLKANTTPILSAFMRSLSDKKPVKRAQEPRKVGKKR</sequence>
<dbReference type="RefSeq" id="WP_020818766.1">
    <property type="nucleotide sequence ID" value="NZ_FUYP01000048.1"/>
</dbReference>
<keyword evidence="4" id="KW-0804">Transcription</keyword>
<dbReference type="GO" id="GO:0003677">
    <property type="term" value="F:DNA binding"/>
    <property type="evidence" value="ECO:0007669"/>
    <property type="project" value="UniProtKB-KW"/>
</dbReference>